<evidence type="ECO:0000313" key="2">
    <source>
        <dbReference type="EMBL" id="KAJ4927042.1"/>
    </source>
</evidence>
<feature type="transmembrane region" description="Helical" evidence="1">
    <location>
        <begin position="58"/>
        <end position="79"/>
    </location>
</feature>
<keyword evidence="3" id="KW-1185">Reference proteome</keyword>
<keyword evidence="1" id="KW-0472">Membrane</keyword>
<sequence length="83" mass="8694">ALAFPQGTPPFSPFPGSLLSFGGAGRPSPASLQTQLTEGCSRAAPQDPKIPLSVYEKIILSLALMPFCIALLFASLSHLSPRL</sequence>
<evidence type="ECO:0000313" key="3">
    <source>
        <dbReference type="Proteomes" id="UP001219934"/>
    </source>
</evidence>
<feature type="non-terminal residue" evidence="2">
    <location>
        <position position="1"/>
    </location>
</feature>
<protein>
    <submittedName>
        <fullName evidence="2">Uncharacterized protein</fullName>
    </submittedName>
</protein>
<organism evidence="2 3">
    <name type="scientific">Pogonophryne albipinna</name>
    <dbReference type="NCBI Taxonomy" id="1090488"/>
    <lineage>
        <taxon>Eukaryota</taxon>
        <taxon>Metazoa</taxon>
        <taxon>Chordata</taxon>
        <taxon>Craniata</taxon>
        <taxon>Vertebrata</taxon>
        <taxon>Euteleostomi</taxon>
        <taxon>Actinopterygii</taxon>
        <taxon>Neopterygii</taxon>
        <taxon>Teleostei</taxon>
        <taxon>Neoteleostei</taxon>
        <taxon>Acanthomorphata</taxon>
        <taxon>Eupercaria</taxon>
        <taxon>Perciformes</taxon>
        <taxon>Notothenioidei</taxon>
        <taxon>Pogonophryne</taxon>
    </lineage>
</organism>
<dbReference type="Proteomes" id="UP001219934">
    <property type="component" value="Unassembled WGS sequence"/>
</dbReference>
<accession>A0AAD6FAR9</accession>
<keyword evidence="1" id="KW-0812">Transmembrane</keyword>
<reference evidence="2" key="1">
    <citation type="submission" date="2022-11" db="EMBL/GenBank/DDBJ databases">
        <title>Chromosome-level genome of Pogonophryne albipinna.</title>
        <authorList>
            <person name="Jo E."/>
        </authorList>
    </citation>
    <scope>NUCLEOTIDE SEQUENCE</scope>
    <source>
        <strain evidence="2">SGF0006</strain>
        <tissue evidence="2">Muscle</tissue>
    </source>
</reference>
<name>A0AAD6FAR9_9TELE</name>
<dbReference type="AlphaFoldDB" id="A0AAD6FAR9"/>
<keyword evidence="1" id="KW-1133">Transmembrane helix</keyword>
<gene>
    <name evidence="2" type="ORF">JOQ06_014782</name>
</gene>
<proteinExistence type="predicted"/>
<dbReference type="EMBL" id="JAPTMU010000019">
    <property type="protein sequence ID" value="KAJ4927042.1"/>
    <property type="molecule type" value="Genomic_DNA"/>
</dbReference>
<feature type="non-terminal residue" evidence="2">
    <location>
        <position position="83"/>
    </location>
</feature>
<evidence type="ECO:0000256" key="1">
    <source>
        <dbReference type="SAM" id="Phobius"/>
    </source>
</evidence>
<comment type="caution">
    <text evidence="2">The sequence shown here is derived from an EMBL/GenBank/DDBJ whole genome shotgun (WGS) entry which is preliminary data.</text>
</comment>